<reference evidence="26" key="1">
    <citation type="submission" date="2019-10" db="EMBL/GenBank/DDBJ databases">
        <title>The sequence and de novo assembly of the wild yak genome.</title>
        <authorList>
            <person name="Liu Y."/>
        </authorList>
    </citation>
    <scope>NUCLEOTIDE SEQUENCE [LARGE SCALE GENOMIC DNA]</scope>
    <source>
        <strain evidence="26">WY2019</strain>
    </source>
</reference>
<dbReference type="InterPro" id="IPR015919">
    <property type="entry name" value="Cadherin-like_sf"/>
</dbReference>
<dbReference type="GO" id="GO:0034332">
    <property type="term" value="P:adherens junction organization"/>
    <property type="evidence" value="ECO:0007669"/>
    <property type="project" value="TreeGrafter"/>
</dbReference>
<dbReference type="PANTHER" id="PTHR24027">
    <property type="entry name" value="CADHERIN-23"/>
    <property type="match status" value="1"/>
</dbReference>
<accession>A0A6B0QZT4</accession>
<dbReference type="GO" id="GO:0016339">
    <property type="term" value="P:calcium-dependent cell-cell adhesion via plasma membrane cell adhesion molecules"/>
    <property type="evidence" value="ECO:0007669"/>
    <property type="project" value="TreeGrafter"/>
</dbReference>
<evidence type="ECO:0000256" key="7">
    <source>
        <dbReference type="ARBA" id="ARBA00022685"/>
    </source>
</evidence>
<dbReference type="EMBL" id="VBQZ03000017">
    <property type="protein sequence ID" value="MXQ83398.1"/>
    <property type="molecule type" value="Genomic_DNA"/>
</dbReference>
<keyword evidence="15 24" id="KW-1133">Transmembrane helix</keyword>
<dbReference type="Gene3D" id="4.10.900.10">
    <property type="entry name" value="TCF3-CBD (Catenin binding domain)"/>
    <property type="match status" value="1"/>
</dbReference>
<comment type="subcellular location">
    <subcellularLocation>
        <location evidence="3">Cell junction</location>
        <location evidence="3">Adherens junction</location>
    </subcellularLocation>
    <subcellularLocation>
        <location evidence="1 22">Cell membrane</location>
        <topology evidence="1 22">Single-pass type I membrane protein</topology>
    </subcellularLocation>
    <subcellularLocation>
        <location evidence="2">Cytoplasm</location>
    </subcellularLocation>
</comment>
<feature type="region of interest" description="Disordered" evidence="23">
    <location>
        <begin position="273"/>
        <end position="292"/>
    </location>
</feature>
<feature type="compositionally biased region" description="Polar residues" evidence="23">
    <location>
        <begin position="76"/>
        <end position="96"/>
    </location>
</feature>
<feature type="domain" description="Cadherin" evidence="25">
    <location>
        <begin position="335"/>
        <end position="404"/>
    </location>
</feature>
<dbReference type="PANTHER" id="PTHR24027:SF89">
    <property type="entry name" value="CADHERIN-5"/>
    <property type="match status" value="1"/>
</dbReference>
<dbReference type="Pfam" id="PF00028">
    <property type="entry name" value="Cadherin"/>
    <property type="match status" value="5"/>
</dbReference>
<evidence type="ECO:0000256" key="17">
    <source>
        <dbReference type="ARBA" id="ARBA00023180"/>
    </source>
</evidence>
<feature type="domain" description="Cadherin" evidence="25">
    <location>
        <begin position="733"/>
        <end position="839"/>
    </location>
</feature>
<evidence type="ECO:0000256" key="8">
    <source>
        <dbReference type="ARBA" id="ARBA00022692"/>
    </source>
</evidence>
<dbReference type="GO" id="GO:0016477">
    <property type="term" value="P:cell migration"/>
    <property type="evidence" value="ECO:0007669"/>
    <property type="project" value="TreeGrafter"/>
</dbReference>
<dbReference type="FunFam" id="4.10.900.10:FF:000008">
    <property type="entry name" value="Cadherin 5"/>
    <property type="match status" value="1"/>
</dbReference>
<evidence type="ECO:0000256" key="16">
    <source>
        <dbReference type="ARBA" id="ARBA00023136"/>
    </source>
</evidence>
<keyword evidence="13 22" id="KW-0130">Cell adhesion</keyword>
<keyword evidence="6" id="KW-0963">Cytoplasm</keyword>
<dbReference type="FunFam" id="2.60.40.60:FF:000017">
    <property type="entry name" value="Cadherin 24"/>
    <property type="match status" value="1"/>
</dbReference>
<feature type="region of interest" description="Disordered" evidence="23">
    <location>
        <begin position="144"/>
        <end position="193"/>
    </location>
</feature>
<feature type="region of interest" description="Disordered" evidence="23">
    <location>
        <begin position="208"/>
        <end position="242"/>
    </location>
</feature>
<evidence type="ECO:0000256" key="14">
    <source>
        <dbReference type="ARBA" id="ARBA00022949"/>
    </source>
</evidence>
<keyword evidence="14" id="KW-0965">Cell junction</keyword>
<dbReference type="GO" id="GO:0019903">
    <property type="term" value="F:protein phosphatase binding"/>
    <property type="evidence" value="ECO:0007669"/>
    <property type="project" value="TreeGrafter"/>
</dbReference>
<evidence type="ECO:0000256" key="20">
    <source>
        <dbReference type="ARBA" id="ARBA00065900"/>
    </source>
</evidence>
<feature type="domain" description="Cadherin" evidence="25">
    <location>
        <begin position="512"/>
        <end position="626"/>
    </location>
</feature>
<keyword evidence="9" id="KW-0479">Metal-binding</keyword>
<dbReference type="FunFam" id="2.60.40.60:FF:000012">
    <property type="entry name" value="Cadherin 24"/>
    <property type="match status" value="1"/>
</dbReference>
<evidence type="ECO:0000256" key="13">
    <source>
        <dbReference type="ARBA" id="ARBA00022889"/>
    </source>
</evidence>
<organism evidence="26 27">
    <name type="scientific">Bos mutus</name>
    <name type="common">wild yak</name>
    <dbReference type="NCBI Taxonomy" id="72004"/>
    <lineage>
        <taxon>Eukaryota</taxon>
        <taxon>Metazoa</taxon>
        <taxon>Chordata</taxon>
        <taxon>Craniata</taxon>
        <taxon>Vertebrata</taxon>
        <taxon>Euteleostomi</taxon>
        <taxon>Mammalia</taxon>
        <taxon>Eutheria</taxon>
        <taxon>Laurasiatheria</taxon>
        <taxon>Artiodactyla</taxon>
        <taxon>Ruminantia</taxon>
        <taxon>Pecora</taxon>
        <taxon>Bovidae</taxon>
        <taxon>Bovinae</taxon>
        <taxon>Bos</taxon>
    </lineage>
</organism>
<evidence type="ECO:0000256" key="24">
    <source>
        <dbReference type="SAM" id="Phobius"/>
    </source>
</evidence>
<feature type="compositionally biased region" description="Pro residues" evidence="23">
    <location>
        <begin position="149"/>
        <end position="158"/>
    </location>
</feature>
<evidence type="ECO:0000256" key="6">
    <source>
        <dbReference type="ARBA" id="ARBA00022490"/>
    </source>
</evidence>
<dbReference type="GO" id="GO:0005509">
    <property type="term" value="F:calcium ion binding"/>
    <property type="evidence" value="ECO:0007669"/>
    <property type="project" value="UniProtKB-UniRule"/>
</dbReference>
<dbReference type="PROSITE" id="PS50268">
    <property type="entry name" value="CADHERIN_2"/>
    <property type="match status" value="5"/>
</dbReference>
<evidence type="ECO:0000256" key="1">
    <source>
        <dbReference type="ARBA" id="ARBA00004251"/>
    </source>
</evidence>
<evidence type="ECO:0000256" key="4">
    <source>
        <dbReference type="ARBA" id="ARBA00021701"/>
    </source>
</evidence>
<keyword evidence="7" id="KW-0165">Cleavage on pair of basic residues</keyword>
<dbReference type="GO" id="GO:0045296">
    <property type="term" value="F:cadherin binding"/>
    <property type="evidence" value="ECO:0007669"/>
    <property type="project" value="TreeGrafter"/>
</dbReference>
<dbReference type="GO" id="GO:0007043">
    <property type="term" value="P:cell-cell junction assembly"/>
    <property type="evidence" value="ECO:0007669"/>
    <property type="project" value="TreeGrafter"/>
</dbReference>
<dbReference type="FunFam" id="2.60.40.60:FF:000009">
    <property type="entry name" value="Cadherin 24"/>
    <property type="match status" value="1"/>
</dbReference>
<dbReference type="GO" id="GO:0016342">
    <property type="term" value="C:catenin complex"/>
    <property type="evidence" value="ECO:0007669"/>
    <property type="project" value="TreeGrafter"/>
</dbReference>
<feature type="compositionally biased region" description="Basic and acidic residues" evidence="23">
    <location>
        <begin position="231"/>
        <end position="242"/>
    </location>
</feature>
<keyword evidence="8 22" id="KW-0812">Transmembrane</keyword>
<gene>
    <name evidence="26" type="ORF">E5288_WYG014639</name>
</gene>
<keyword evidence="10" id="KW-0732">Signal</keyword>
<evidence type="ECO:0000256" key="22">
    <source>
        <dbReference type="RuleBase" id="RU003318"/>
    </source>
</evidence>
<comment type="caution">
    <text evidence="26">The sequence shown here is derived from an EMBL/GenBank/DDBJ whole genome shotgun (WGS) entry which is preliminary data.</text>
</comment>
<proteinExistence type="predicted"/>
<keyword evidence="11" id="KW-0677">Repeat</keyword>
<comment type="function">
    <text evidence="19">Cadherins are calcium-dependent cell adhesion proteins. They preferentially interact with themselves in a homophilic manner in connecting cells; cadherins may thus contribute to the sorting of heterogeneous cell types. This cadherin may play a important role in endothelial cell biology through control of the cohesion and organization of the intercellular junctions. It associates with alpha-catenin forming a link to the cytoskeleton. Plays a role in coupling actin fibers to cell junctions in endothelial cells, via acting as a cell junctional complex anchor for AMOTL2 and MAGI1. Acts in concert with KRIT1 and PALS1 to establish and maintain correct endothelial cell polarity and vascular lumen. These effects are mediated by recruitment and activation of the Par polarity complex and RAP1B. Required for activation of PRKCZ and for localization of phosphorylated PRKCZ, PARD3, TIAM1 and RAP1B to the cell junction. Associates with CTNND1/p120-catenin to control CADH5 endocytosis.</text>
</comment>
<evidence type="ECO:0000256" key="21">
    <source>
        <dbReference type="PROSITE-ProRule" id="PRU00043"/>
    </source>
</evidence>
<dbReference type="InterPro" id="IPR000233">
    <property type="entry name" value="Cadherin_Y-type_LIR"/>
</dbReference>
<evidence type="ECO:0000313" key="26">
    <source>
        <dbReference type="EMBL" id="MXQ83398.1"/>
    </source>
</evidence>
<evidence type="ECO:0000256" key="19">
    <source>
        <dbReference type="ARBA" id="ARBA00059558"/>
    </source>
</evidence>
<dbReference type="FunFam" id="2.60.40.60:FF:000014">
    <property type="entry name" value="Cadherin 8"/>
    <property type="match status" value="1"/>
</dbReference>
<dbReference type="CDD" id="cd11304">
    <property type="entry name" value="Cadherin_repeat"/>
    <property type="match status" value="5"/>
</dbReference>
<evidence type="ECO:0000313" key="27">
    <source>
        <dbReference type="Proteomes" id="UP000322234"/>
    </source>
</evidence>
<protein>
    <recommendedName>
        <fullName evidence="4">Cadherin-5</fullName>
    </recommendedName>
    <alternativeName>
        <fullName evidence="18">Vascular endothelial cadherin</fullName>
    </alternativeName>
</protein>
<evidence type="ECO:0000256" key="18">
    <source>
        <dbReference type="ARBA" id="ARBA00030559"/>
    </source>
</evidence>
<dbReference type="GO" id="GO:0005737">
    <property type="term" value="C:cytoplasm"/>
    <property type="evidence" value="ECO:0007669"/>
    <property type="project" value="UniProtKB-SubCell"/>
</dbReference>
<dbReference type="SMART" id="SM00112">
    <property type="entry name" value="CA"/>
    <property type="match status" value="5"/>
</dbReference>
<dbReference type="AlphaFoldDB" id="A0A6B0QZT4"/>
<dbReference type="InterPro" id="IPR027397">
    <property type="entry name" value="Catenin-bd_sf"/>
</dbReference>
<keyword evidence="16 24" id="KW-0472">Membrane</keyword>
<keyword evidence="5" id="KW-1003">Cell membrane</keyword>
<evidence type="ECO:0000256" key="9">
    <source>
        <dbReference type="ARBA" id="ARBA00022723"/>
    </source>
</evidence>
<dbReference type="GO" id="GO:0044331">
    <property type="term" value="P:cell-cell adhesion mediated by cadherin"/>
    <property type="evidence" value="ECO:0007669"/>
    <property type="project" value="TreeGrafter"/>
</dbReference>
<evidence type="ECO:0000256" key="23">
    <source>
        <dbReference type="SAM" id="MobiDB-lite"/>
    </source>
</evidence>
<keyword evidence="12 21" id="KW-0106">Calcium</keyword>
<evidence type="ECO:0000256" key="3">
    <source>
        <dbReference type="ARBA" id="ARBA00004536"/>
    </source>
</evidence>
<feature type="region of interest" description="Disordered" evidence="23">
    <location>
        <begin position="44"/>
        <end position="108"/>
    </location>
</feature>
<dbReference type="GO" id="GO:0005912">
    <property type="term" value="C:adherens junction"/>
    <property type="evidence" value="ECO:0007669"/>
    <property type="project" value="UniProtKB-SubCell"/>
</dbReference>
<dbReference type="GO" id="GO:0007156">
    <property type="term" value="P:homophilic cell adhesion via plasma membrane adhesion molecules"/>
    <property type="evidence" value="ECO:0007669"/>
    <property type="project" value="InterPro"/>
</dbReference>
<name>A0A6B0QZT4_9CETA</name>
<dbReference type="PROSITE" id="PS00232">
    <property type="entry name" value="CADHERIN_1"/>
    <property type="match status" value="2"/>
</dbReference>
<keyword evidence="17" id="KW-0325">Glycoprotein</keyword>
<dbReference type="Proteomes" id="UP000322234">
    <property type="component" value="Unassembled WGS sequence"/>
</dbReference>
<feature type="domain" description="Cadherin" evidence="25">
    <location>
        <begin position="627"/>
        <end position="733"/>
    </location>
</feature>
<dbReference type="InterPro" id="IPR039808">
    <property type="entry name" value="Cadherin"/>
</dbReference>
<evidence type="ECO:0000256" key="15">
    <source>
        <dbReference type="ARBA" id="ARBA00022989"/>
    </source>
</evidence>
<dbReference type="PRINTS" id="PR00205">
    <property type="entry name" value="CADHERIN"/>
</dbReference>
<keyword evidence="27" id="KW-1185">Reference proteome</keyword>
<dbReference type="GO" id="GO:0000902">
    <property type="term" value="P:cell morphogenesis"/>
    <property type="evidence" value="ECO:0007669"/>
    <property type="project" value="TreeGrafter"/>
</dbReference>
<dbReference type="Pfam" id="PF01049">
    <property type="entry name" value="CADH_Y-type_LIR"/>
    <property type="match status" value="1"/>
</dbReference>
<dbReference type="GO" id="GO:0008013">
    <property type="term" value="F:beta-catenin binding"/>
    <property type="evidence" value="ECO:0007669"/>
    <property type="project" value="TreeGrafter"/>
</dbReference>
<dbReference type="InterPro" id="IPR020894">
    <property type="entry name" value="Cadherin_CS"/>
</dbReference>
<dbReference type="FunFam" id="2.60.40.60:FF:000217">
    <property type="entry name" value="Cadherin 5"/>
    <property type="match status" value="1"/>
</dbReference>
<sequence length="1038" mass="116128">MGAKIWEMEPSFQQKGKLAKESFHSGFCKTLPFIEFGHFIPQSERKEKRLSPHKGKKRECKFPQPDSHKERVWGPESQQQRVPTTHSLNGKTLSTRTHNHQRSKPDHGLAQASRILRNAMEFSSRWIRAVMDVGEETDAFSHMQEVGIPPSPGTPEIPPTETGANGGKQGWRPANSHAFVPPSPSTKLNSRGQNWSCRCETKGEGFQVDQSLEDSKKNPSPQKTDPTLVPKEAEPKLMESPSAERTEYLVIMQLASLVLRLLRHMYCVQMLGKPRRRTGPGPGLQSEAGQTRVTCHPPAGEKAFSSWRVLSNLRHLTTASTRQIKSSVDPKKTEYQLRGESAGKVFRVDKNTGDVYALERLDREKISEYHLTALVVDKDSKKNLESPSSFTIKVHDVNDNWPVFTHRVFNASVPEMSGIGTSVIQVTAVDADDPTVADHASVVYQLTKGKENFDIRGSGLIVTMNKHLDRETQDKYEVVVEAEDAQGRRGESGTATVFITLQDVNDNFPIFTQNRYTFSVPEDIRVGSPLGSLFVEDPDEPQNRKTKYSFVQGEYRDTFTIDTDPSHNEGIIKPIKPLDYERIRQYSFTIEATDPTIDLRYLGSTSPKNIARVIINVTDVDEPPIFQQPFYHFQLQENQKKPLIGSVLAKDPDAAQRDIRYSIRRTSDKGQFFGITKKGGIYNDKELDREVYPWYNLTVEAKEVDLSGTPTGKESIVQVHIEVMDENDNAPEFAKPYEPKVCENAPQGKLVVQISATDKDITPRDVKFKFSLSTEDSNFTLIDNHDNTANIIVKYGYFDRERAKVHHLPVLISDNGRPSLTGTSTLHVTVCKCNEHSEFTLCEEAAAQVGISIQALVAIFLCILTITVITLLIILRRRLRKQARAHGKSVPEIHEQLVTYDEEGGGEMDTTSYDVSVLNSARHGGAKPPRPALDARPSLYAQVQKPPRQAPGAHAPGEMAAMIGVKKDEADHDGGGPPYDTLHIYGYEGAESIAESLSSLGTDSSDSDIDYDFLNDWGPRFKMLAELYGSDPQEELVY</sequence>
<comment type="subunit">
    <text evidence="20">Part of a complex composed of AMOTL2, MAGI1 and CDH5, within the complex AMOTL2 acts as a scaffold protein for the interaction of MAGI1 with CDH5. The complex is required for coupling actin fibers to cell junctions in endothelial cells. Within the complex AMOTL2 (via its N-terminus) interacts with CDH5. Interacts (via cadherin 5 domain) with PTPRB. Interacts with TRPC4. Interacts with KRIT1. Interacts with PARD3. Interacts with RTN4 (isoform B). Interacts with PALS1; the interaction promotes PALS1 localization to cell junctions and is required for CDH5-mediated vascular lumen formation and endothelial cell. Interacts with CTNND1/p120-catenin; the interaction controls CADH5 endocytosis.</text>
</comment>
<feature type="domain" description="Cadherin" evidence="25">
    <location>
        <begin position="405"/>
        <end position="511"/>
    </location>
</feature>
<evidence type="ECO:0000256" key="5">
    <source>
        <dbReference type="ARBA" id="ARBA00022475"/>
    </source>
</evidence>
<feature type="transmembrane region" description="Helical" evidence="24">
    <location>
        <begin position="851"/>
        <end position="875"/>
    </location>
</feature>
<dbReference type="Gene3D" id="2.60.40.60">
    <property type="entry name" value="Cadherins"/>
    <property type="match status" value="5"/>
</dbReference>
<dbReference type="InterPro" id="IPR002126">
    <property type="entry name" value="Cadherin-like_dom"/>
</dbReference>
<dbReference type="SUPFAM" id="SSF49313">
    <property type="entry name" value="Cadherin-like"/>
    <property type="match status" value="5"/>
</dbReference>
<evidence type="ECO:0000256" key="10">
    <source>
        <dbReference type="ARBA" id="ARBA00022729"/>
    </source>
</evidence>
<evidence type="ECO:0000259" key="25">
    <source>
        <dbReference type="PROSITE" id="PS50268"/>
    </source>
</evidence>
<evidence type="ECO:0000256" key="2">
    <source>
        <dbReference type="ARBA" id="ARBA00004496"/>
    </source>
</evidence>
<dbReference type="GO" id="GO:0005923">
    <property type="term" value="C:bicellular tight junction"/>
    <property type="evidence" value="ECO:0007669"/>
    <property type="project" value="TreeGrafter"/>
</dbReference>
<evidence type="ECO:0000256" key="11">
    <source>
        <dbReference type="ARBA" id="ARBA00022737"/>
    </source>
</evidence>
<evidence type="ECO:0000256" key="12">
    <source>
        <dbReference type="ARBA" id="ARBA00022837"/>
    </source>
</evidence>